<evidence type="ECO:0000256" key="5">
    <source>
        <dbReference type="ARBA" id="ARBA00023136"/>
    </source>
</evidence>
<evidence type="ECO:0000256" key="4">
    <source>
        <dbReference type="ARBA" id="ARBA00022989"/>
    </source>
</evidence>
<keyword evidence="5 7" id="KW-0472">Membrane</keyword>
<keyword evidence="6" id="KW-0175">Coiled coil</keyword>
<comment type="caution">
    <text evidence="8">The sequence shown here is derived from an EMBL/GenBank/DDBJ whole genome shotgun (WGS) entry which is preliminary data.</text>
</comment>
<feature type="transmembrane region" description="Helical" evidence="7">
    <location>
        <begin position="247"/>
        <end position="267"/>
    </location>
</feature>
<reference evidence="8 9" key="1">
    <citation type="submission" date="2019-07" db="EMBL/GenBank/DDBJ databases">
        <title>Whole genome shotgun sequence of Reyranella soli NBRC 108950.</title>
        <authorList>
            <person name="Hosoyama A."/>
            <person name="Uohara A."/>
            <person name="Ohji S."/>
            <person name="Ichikawa N."/>
        </authorList>
    </citation>
    <scope>NUCLEOTIDE SEQUENCE [LARGE SCALE GENOMIC DNA]</scope>
    <source>
        <strain evidence="8 9">NBRC 108950</strain>
    </source>
</reference>
<feature type="transmembrane region" description="Helical" evidence="7">
    <location>
        <begin position="178"/>
        <end position="203"/>
    </location>
</feature>
<dbReference type="PANTHER" id="PTHR30213:SF1">
    <property type="entry name" value="INNER MEMBRANE PROTEIN YHJD"/>
    <property type="match status" value="1"/>
</dbReference>
<feature type="transmembrane region" description="Helical" evidence="7">
    <location>
        <begin position="215"/>
        <end position="235"/>
    </location>
</feature>
<dbReference type="AlphaFoldDB" id="A0A512NKV0"/>
<proteinExistence type="predicted"/>
<dbReference type="RefSeq" id="WP_147154949.1">
    <property type="nucleotide sequence ID" value="NZ_BKAJ01000134.1"/>
</dbReference>
<dbReference type="EMBL" id="BKAJ01000134">
    <property type="protein sequence ID" value="GEP59573.1"/>
    <property type="molecule type" value="Genomic_DNA"/>
</dbReference>
<dbReference type="Pfam" id="PF03631">
    <property type="entry name" value="Virul_fac_BrkB"/>
    <property type="match status" value="1"/>
</dbReference>
<accession>A0A512NKV0</accession>
<dbReference type="GO" id="GO:0005886">
    <property type="term" value="C:plasma membrane"/>
    <property type="evidence" value="ECO:0007669"/>
    <property type="project" value="UniProtKB-SubCell"/>
</dbReference>
<comment type="subcellular location">
    <subcellularLocation>
        <location evidence="1">Cell membrane</location>
        <topology evidence="1">Multi-pass membrane protein</topology>
    </subcellularLocation>
</comment>
<dbReference type="OrthoDB" id="9797028at2"/>
<dbReference type="NCBIfam" id="TIGR00765">
    <property type="entry name" value="yihY_not_rbn"/>
    <property type="match status" value="1"/>
</dbReference>
<sequence>MGVWELAKDTVKGFIADEALSHGAAIAYYTLFAVAPVLLIIIAIAGLVFGREAAEAAIVAQLSGLMGESTAKALEEIVHKVGDREGGLWATAIGVGALILTATGVFGEVQSALNVVWKAKDRKARERRSALSRLARARAASLGLVVTAGFLITVSLAVSAALEALSGYLRGIFPGAEIVLTVVDFVISTALIGFLFAAIYKVLPDKPIAWRDVAIGALVTALLFEAGKYLIALYIGKSDVASTYGAAGALVVLLLWIFYTAQIFLLGSEFTYAYARRYGSFSAAGRAGSDAESGDADGDALRELLEDAERNVALTTRRVERQRQSVERIERQRQDANSARRVLATAERALRMRTEHRDRLRQEVESSNS</sequence>
<feature type="transmembrane region" description="Helical" evidence="7">
    <location>
        <begin position="26"/>
        <end position="49"/>
    </location>
</feature>
<evidence type="ECO:0000256" key="3">
    <source>
        <dbReference type="ARBA" id="ARBA00022692"/>
    </source>
</evidence>
<organism evidence="8 9">
    <name type="scientific">Reyranella soli</name>
    <dbReference type="NCBI Taxonomy" id="1230389"/>
    <lineage>
        <taxon>Bacteria</taxon>
        <taxon>Pseudomonadati</taxon>
        <taxon>Pseudomonadota</taxon>
        <taxon>Alphaproteobacteria</taxon>
        <taxon>Hyphomicrobiales</taxon>
        <taxon>Reyranellaceae</taxon>
        <taxon>Reyranella</taxon>
    </lineage>
</organism>
<dbReference type="Proteomes" id="UP000321058">
    <property type="component" value="Unassembled WGS sequence"/>
</dbReference>
<keyword evidence="2" id="KW-1003">Cell membrane</keyword>
<evidence type="ECO:0000256" key="1">
    <source>
        <dbReference type="ARBA" id="ARBA00004651"/>
    </source>
</evidence>
<gene>
    <name evidence="8" type="ORF">RSO01_67390</name>
</gene>
<evidence type="ECO:0000256" key="2">
    <source>
        <dbReference type="ARBA" id="ARBA00022475"/>
    </source>
</evidence>
<evidence type="ECO:0000313" key="9">
    <source>
        <dbReference type="Proteomes" id="UP000321058"/>
    </source>
</evidence>
<feature type="transmembrane region" description="Helical" evidence="7">
    <location>
        <begin position="137"/>
        <end position="158"/>
    </location>
</feature>
<keyword evidence="4 7" id="KW-1133">Transmembrane helix</keyword>
<evidence type="ECO:0000256" key="7">
    <source>
        <dbReference type="SAM" id="Phobius"/>
    </source>
</evidence>
<protein>
    <submittedName>
        <fullName evidence="8">Uncharacterized protein</fullName>
    </submittedName>
</protein>
<dbReference type="PANTHER" id="PTHR30213">
    <property type="entry name" value="INNER MEMBRANE PROTEIN YHJD"/>
    <property type="match status" value="1"/>
</dbReference>
<keyword evidence="9" id="KW-1185">Reference proteome</keyword>
<feature type="coiled-coil region" evidence="6">
    <location>
        <begin position="305"/>
        <end position="349"/>
    </location>
</feature>
<evidence type="ECO:0000256" key="6">
    <source>
        <dbReference type="SAM" id="Coils"/>
    </source>
</evidence>
<dbReference type="InterPro" id="IPR017039">
    <property type="entry name" value="Virul_fac_BrkB"/>
</dbReference>
<evidence type="ECO:0000313" key="8">
    <source>
        <dbReference type="EMBL" id="GEP59573.1"/>
    </source>
</evidence>
<keyword evidence="3 7" id="KW-0812">Transmembrane</keyword>
<name>A0A512NKV0_9HYPH</name>